<dbReference type="GO" id="GO:0015833">
    <property type="term" value="P:peptide transport"/>
    <property type="evidence" value="ECO:0007669"/>
    <property type="project" value="TreeGrafter"/>
</dbReference>
<name>A0A938B362_UNCTE</name>
<dbReference type="PANTHER" id="PTHR30290">
    <property type="entry name" value="PERIPLASMIC BINDING COMPONENT OF ABC TRANSPORTER"/>
    <property type="match status" value="1"/>
</dbReference>
<evidence type="ECO:0000256" key="1">
    <source>
        <dbReference type="ARBA" id="ARBA00005695"/>
    </source>
</evidence>
<accession>A0A938B362</accession>
<evidence type="ECO:0000313" key="4">
    <source>
        <dbReference type="EMBL" id="MBM3224956.1"/>
    </source>
</evidence>
<comment type="similarity">
    <text evidence="1">Belongs to the bacterial solute-binding protein 5 family.</text>
</comment>
<comment type="caution">
    <text evidence="4">The sequence shown here is derived from an EMBL/GenBank/DDBJ whole genome shotgun (WGS) entry which is preliminary data.</text>
</comment>
<gene>
    <name evidence="4" type="ORF">FJZ47_14295</name>
</gene>
<dbReference type="Proteomes" id="UP000712673">
    <property type="component" value="Unassembled WGS sequence"/>
</dbReference>
<dbReference type="Gene3D" id="3.40.190.10">
    <property type="entry name" value="Periplasmic binding protein-like II"/>
    <property type="match status" value="1"/>
</dbReference>
<sequence>MKKLVASGIVLMLVTLGWGTRSVGEQRPAPRGELRIVDKDPLNWAWITWNVFEHLVEIDKHGQLVPRLATAWQWLDDRTLEMTLRQGVKFHNGEVFDAEIVQLNFAENTSLQHAHRSGEYLNFAPGARLEIIDPYTVRFVFPEPDGGALARLVLMHIGNRQFYRDVGWGERSW</sequence>
<dbReference type="InterPro" id="IPR039424">
    <property type="entry name" value="SBP_5"/>
</dbReference>
<dbReference type="InterPro" id="IPR000914">
    <property type="entry name" value="SBP_5_dom"/>
</dbReference>
<evidence type="ECO:0000256" key="2">
    <source>
        <dbReference type="ARBA" id="ARBA00022729"/>
    </source>
</evidence>
<proteinExistence type="inferred from homology"/>
<dbReference type="PANTHER" id="PTHR30290:SF38">
    <property type="entry name" value="D,D-DIPEPTIDE-BINDING PERIPLASMIC PROTEIN DDPA-RELATED"/>
    <property type="match status" value="1"/>
</dbReference>
<dbReference type="GO" id="GO:1904680">
    <property type="term" value="F:peptide transmembrane transporter activity"/>
    <property type="evidence" value="ECO:0007669"/>
    <property type="project" value="TreeGrafter"/>
</dbReference>
<keyword evidence="2" id="KW-0732">Signal</keyword>
<evidence type="ECO:0000259" key="3">
    <source>
        <dbReference type="Pfam" id="PF00496"/>
    </source>
</evidence>
<dbReference type="SUPFAM" id="SSF53850">
    <property type="entry name" value="Periplasmic binding protein-like II"/>
    <property type="match status" value="1"/>
</dbReference>
<evidence type="ECO:0000313" key="5">
    <source>
        <dbReference type="Proteomes" id="UP000712673"/>
    </source>
</evidence>
<reference evidence="4" key="1">
    <citation type="submission" date="2019-03" db="EMBL/GenBank/DDBJ databases">
        <title>Lake Tanganyika Metagenome-Assembled Genomes (MAGs).</title>
        <authorList>
            <person name="Tran P."/>
        </authorList>
    </citation>
    <scope>NUCLEOTIDE SEQUENCE</scope>
    <source>
        <strain evidence="4">K_DeepCast_65m_m2_066</strain>
    </source>
</reference>
<dbReference type="Pfam" id="PF00496">
    <property type="entry name" value="SBP_bac_5"/>
    <property type="match status" value="1"/>
</dbReference>
<dbReference type="EMBL" id="VGLS01000445">
    <property type="protein sequence ID" value="MBM3224956.1"/>
    <property type="molecule type" value="Genomic_DNA"/>
</dbReference>
<organism evidence="4 5">
    <name type="scientific">Tectimicrobiota bacterium</name>
    <dbReference type="NCBI Taxonomy" id="2528274"/>
    <lineage>
        <taxon>Bacteria</taxon>
        <taxon>Pseudomonadati</taxon>
        <taxon>Nitrospinota/Tectimicrobiota group</taxon>
        <taxon>Candidatus Tectimicrobiota</taxon>
    </lineage>
</organism>
<protein>
    <submittedName>
        <fullName evidence="4">ABC transporter substrate-binding protein</fullName>
    </submittedName>
</protein>
<dbReference type="AlphaFoldDB" id="A0A938B362"/>
<feature type="domain" description="Solute-binding protein family 5" evidence="3">
    <location>
        <begin position="63"/>
        <end position="153"/>
    </location>
</feature>